<proteinExistence type="predicted"/>
<accession>A0A197JE59</accession>
<name>A0A197JE59_9FUNG</name>
<dbReference type="Proteomes" id="UP000078512">
    <property type="component" value="Unassembled WGS sequence"/>
</dbReference>
<sequence length="427" mass="47730">MPTRPIFHTNINYCGSSGLIFLKTLFFSCPGSLVEFKVSVGFSKRREDKMLGPEENEWDFGQGPLHIRGEPLRDLKSLELYAVKNPSGFADSFLCPILRHCPALKKLKLRGVTEEHTIQDAAKALGEYCHNLVDLSLPSTSTNNGEALMQMMGQIQGPGLEVISVRKLYDKAASAVSIAAITRHSSTLREIQLSDCEELQSTTLQVILVSCRALEVLRTGGEFSKLNPVSLRQAVVTEWACTRIRVLEITVAFTLDGRDPAYLTDRTMETWTEDDHDHWRMLDTFYTQIGSLTSLEVLNIKSAGNYRPSEAAVGGLITEVPFRKACLPGLLALEDALTGQLGFLSRWVGLKKLRELCGSFLWTNPEAVARIGEREVEWFVTHLPSLRRASFLAMANLGEFGSDVHFVPRTVRDLQARRPRLVLNDFM</sequence>
<dbReference type="EMBL" id="KV442142">
    <property type="protein sequence ID" value="OAQ22786.1"/>
    <property type="molecule type" value="Genomic_DNA"/>
</dbReference>
<reference evidence="1 2" key="1">
    <citation type="submission" date="2016-05" db="EMBL/GenBank/DDBJ databases">
        <title>Genome sequencing reveals origins of a unique bacterial endosymbiosis in the earliest lineages of terrestrial Fungi.</title>
        <authorList>
            <consortium name="DOE Joint Genome Institute"/>
            <person name="Uehling J."/>
            <person name="Gryganskyi A."/>
            <person name="Hameed K."/>
            <person name="Tschaplinski T."/>
            <person name="Misztal P."/>
            <person name="Wu S."/>
            <person name="Desiro A."/>
            <person name="Vande Pol N."/>
            <person name="Du Z.-Y."/>
            <person name="Zienkiewicz A."/>
            <person name="Zienkiewicz K."/>
            <person name="Morin E."/>
            <person name="Tisserant E."/>
            <person name="Splivallo R."/>
            <person name="Hainaut M."/>
            <person name="Henrissat B."/>
            <person name="Ohm R."/>
            <person name="Kuo A."/>
            <person name="Yan J."/>
            <person name="Lipzen A."/>
            <person name="Nolan M."/>
            <person name="Labutti K."/>
            <person name="Barry K."/>
            <person name="Goldstein A."/>
            <person name="Labbe J."/>
            <person name="Schadt C."/>
            <person name="Tuskan G."/>
            <person name="Grigoriev I."/>
            <person name="Martin F."/>
            <person name="Vilgalys R."/>
            <person name="Bonito G."/>
        </authorList>
    </citation>
    <scope>NUCLEOTIDE SEQUENCE [LARGE SCALE GENOMIC DNA]</scope>
    <source>
        <strain evidence="1 2">AG-77</strain>
    </source>
</reference>
<evidence type="ECO:0008006" key="3">
    <source>
        <dbReference type="Google" id="ProtNLM"/>
    </source>
</evidence>
<gene>
    <name evidence="1" type="ORF">K457DRAFT_131032</name>
</gene>
<evidence type="ECO:0000313" key="1">
    <source>
        <dbReference type="EMBL" id="OAQ22786.1"/>
    </source>
</evidence>
<keyword evidence="2" id="KW-1185">Reference proteome</keyword>
<dbReference type="AlphaFoldDB" id="A0A197JE59"/>
<dbReference type="STRING" id="1314771.A0A197JE59"/>
<organism evidence="1 2">
    <name type="scientific">Linnemannia elongata AG-77</name>
    <dbReference type="NCBI Taxonomy" id="1314771"/>
    <lineage>
        <taxon>Eukaryota</taxon>
        <taxon>Fungi</taxon>
        <taxon>Fungi incertae sedis</taxon>
        <taxon>Mucoromycota</taxon>
        <taxon>Mortierellomycotina</taxon>
        <taxon>Mortierellomycetes</taxon>
        <taxon>Mortierellales</taxon>
        <taxon>Mortierellaceae</taxon>
        <taxon>Linnemannia</taxon>
    </lineage>
</organism>
<evidence type="ECO:0000313" key="2">
    <source>
        <dbReference type="Proteomes" id="UP000078512"/>
    </source>
</evidence>
<protein>
    <recommendedName>
        <fullName evidence="3">RNI-like protein</fullName>
    </recommendedName>
</protein>
<dbReference type="OrthoDB" id="2434117at2759"/>
<dbReference type="Gene3D" id="3.80.10.10">
    <property type="entry name" value="Ribonuclease Inhibitor"/>
    <property type="match status" value="1"/>
</dbReference>
<dbReference type="InterPro" id="IPR032675">
    <property type="entry name" value="LRR_dom_sf"/>
</dbReference>
<dbReference type="SUPFAM" id="SSF52047">
    <property type="entry name" value="RNI-like"/>
    <property type="match status" value="1"/>
</dbReference>